<dbReference type="EMBL" id="CACRUE010000006">
    <property type="protein sequence ID" value="VYT71118.1"/>
    <property type="molecule type" value="Genomic_DNA"/>
</dbReference>
<accession>A0A6N2YZ81</accession>
<sequence>MNELRNFSEFKCYTYSQRECTVIKNGMLKNYNFIVLYNVKTYEMRVSEFTDFFLHKERLNNSIHTNKNNYGTILILFLNYIFFNRAPKLKNIEELTIDIGNEFLNKYVYGDLQQQSNNRKMTVKLDEVIQKAEIALSRFYKWLFYNEKYQMKFIKKNDFVYKDSFRFNINHKIFRDTGLKSLFTVEYPHKPSLQKIESPDELMVYTLLEVSKQFDPMLTLAIALQSFGGLRRGEVCQICRERISIINPSRQVISFSVDLRQEYMLRSDGIRTGNIKIPRMQIIYEAFLPYIAKIYQQHLKFLQINGFDKDPYGALFIGKNNKALTTNSYGSRFNRLIPKLIERLGVMANSGNVNAAINFEMLTKNKMTTHSLRYFFTEYVAQREPSHIVAMYRGDKSIDSVLIYLAKARFRVKYIQNIQNSFKDDYEKIMGKPFWRD</sequence>
<dbReference type="GO" id="GO:0015074">
    <property type="term" value="P:DNA integration"/>
    <property type="evidence" value="ECO:0007669"/>
    <property type="project" value="InterPro"/>
</dbReference>
<evidence type="ECO:0000313" key="4">
    <source>
        <dbReference type="Proteomes" id="UP001299409"/>
    </source>
</evidence>
<dbReference type="InterPro" id="IPR013762">
    <property type="entry name" value="Integrase-like_cat_sf"/>
</dbReference>
<dbReference type="GO" id="GO:0006310">
    <property type="term" value="P:DNA recombination"/>
    <property type="evidence" value="ECO:0007669"/>
    <property type="project" value="UniProtKB-KW"/>
</dbReference>
<organism evidence="3">
    <name type="scientific">Intestinibacter bartlettii</name>
    <dbReference type="NCBI Taxonomy" id="261299"/>
    <lineage>
        <taxon>Bacteria</taxon>
        <taxon>Bacillati</taxon>
        <taxon>Bacillota</taxon>
        <taxon>Clostridia</taxon>
        <taxon>Peptostreptococcales</taxon>
        <taxon>Peptostreptococcaceae</taxon>
        <taxon>Intestinibacter</taxon>
    </lineage>
</organism>
<reference evidence="2 4" key="2">
    <citation type="submission" date="2021-10" db="EMBL/GenBank/DDBJ databases">
        <title>Collection of gut derived symbiotic bacterial strains cultured from healthy donors.</title>
        <authorList>
            <person name="Lin H."/>
            <person name="Littmann E."/>
            <person name="Claire K."/>
            <person name="Pamer E."/>
        </authorList>
    </citation>
    <scope>NUCLEOTIDE SEQUENCE [LARGE SCALE GENOMIC DNA]</scope>
    <source>
        <strain evidence="2 4">MSK.17.68</strain>
    </source>
</reference>
<name>A0A6N2YZ81_9FIRM</name>
<proteinExistence type="predicted"/>
<protein>
    <submittedName>
        <fullName evidence="2">Site-specific integrase</fullName>
    </submittedName>
</protein>
<dbReference type="Gene3D" id="1.10.443.10">
    <property type="entry name" value="Intergrase catalytic core"/>
    <property type="match status" value="1"/>
</dbReference>
<gene>
    <name evidence="3" type="ORF">IBLFYP30_00977</name>
    <name evidence="2" type="ORF">LIP50_02260</name>
</gene>
<dbReference type="GO" id="GO:0003677">
    <property type="term" value="F:DNA binding"/>
    <property type="evidence" value="ECO:0007669"/>
    <property type="project" value="InterPro"/>
</dbReference>
<evidence type="ECO:0000313" key="3">
    <source>
        <dbReference type="EMBL" id="VYT71118.1"/>
    </source>
</evidence>
<dbReference type="AlphaFoldDB" id="A0A6N2YZ81"/>
<keyword evidence="1" id="KW-0233">DNA recombination</keyword>
<evidence type="ECO:0000256" key="1">
    <source>
        <dbReference type="ARBA" id="ARBA00023172"/>
    </source>
</evidence>
<dbReference type="InterPro" id="IPR011010">
    <property type="entry name" value="DNA_brk_join_enz"/>
</dbReference>
<reference evidence="3" key="1">
    <citation type="submission" date="2019-11" db="EMBL/GenBank/DDBJ databases">
        <authorList>
            <person name="Feng L."/>
        </authorList>
    </citation>
    <scope>NUCLEOTIDE SEQUENCE</scope>
    <source>
        <strain evidence="3">IbartlettiiLFYP30</strain>
    </source>
</reference>
<dbReference type="Proteomes" id="UP001299409">
    <property type="component" value="Unassembled WGS sequence"/>
</dbReference>
<dbReference type="SUPFAM" id="SSF56349">
    <property type="entry name" value="DNA breaking-rejoining enzymes"/>
    <property type="match status" value="1"/>
</dbReference>
<keyword evidence="4" id="KW-1185">Reference proteome</keyword>
<dbReference type="RefSeq" id="WP_156530584.1">
    <property type="nucleotide sequence ID" value="NZ_BAABXU010000001.1"/>
</dbReference>
<dbReference type="EMBL" id="JAJBMB010000002">
    <property type="protein sequence ID" value="MCB5445022.1"/>
    <property type="molecule type" value="Genomic_DNA"/>
</dbReference>
<evidence type="ECO:0000313" key="2">
    <source>
        <dbReference type="EMBL" id="MCB5445022.1"/>
    </source>
</evidence>